<keyword evidence="3" id="KW-0347">Helicase</keyword>
<protein>
    <submittedName>
        <fullName evidence="3">Superfamily II DNA or RNA helicase</fullName>
    </submittedName>
</protein>
<evidence type="ECO:0000313" key="4">
    <source>
        <dbReference type="Proteomes" id="UP000245634"/>
    </source>
</evidence>
<comment type="caution">
    <text evidence="3">The sequence shown here is derived from an EMBL/GenBank/DDBJ whole genome shotgun (WGS) entry which is preliminary data.</text>
</comment>
<dbReference type="GO" id="GO:0005524">
    <property type="term" value="F:ATP binding"/>
    <property type="evidence" value="ECO:0007669"/>
    <property type="project" value="InterPro"/>
</dbReference>
<dbReference type="Gene3D" id="3.40.50.300">
    <property type="entry name" value="P-loop containing nucleotide triphosphate hydrolases"/>
    <property type="match status" value="2"/>
</dbReference>
<dbReference type="InterPro" id="IPR014001">
    <property type="entry name" value="Helicase_ATP-bd"/>
</dbReference>
<keyword evidence="3" id="KW-0547">Nucleotide-binding</keyword>
<dbReference type="Pfam" id="PF04851">
    <property type="entry name" value="ResIII"/>
    <property type="match status" value="1"/>
</dbReference>
<dbReference type="RefSeq" id="WP_109686323.1">
    <property type="nucleotide sequence ID" value="NZ_QGGL01000002.1"/>
</dbReference>
<dbReference type="GO" id="GO:0005829">
    <property type="term" value="C:cytosol"/>
    <property type="evidence" value="ECO:0007669"/>
    <property type="project" value="TreeGrafter"/>
</dbReference>
<dbReference type="CDD" id="cd18032">
    <property type="entry name" value="DEXHc_RE_I_III_res"/>
    <property type="match status" value="1"/>
</dbReference>
<dbReference type="GO" id="GO:0016787">
    <property type="term" value="F:hydrolase activity"/>
    <property type="evidence" value="ECO:0007669"/>
    <property type="project" value="InterPro"/>
</dbReference>
<dbReference type="InterPro" id="IPR027417">
    <property type="entry name" value="P-loop_NTPase"/>
</dbReference>
<feature type="domain" description="Helicase C-terminal" evidence="2">
    <location>
        <begin position="526"/>
        <end position="684"/>
    </location>
</feature>
<dbReference type="InterPro" id="IPR025202">
    <property type="entry name" value="PLD-like_dom"/>
</dbReference>
<dbReference type="SUPFAM" id="SSF52540">
    <property type="entry name" value="P-loop containing nucleoside triphosphate hydrolases"/>
    <property type="match status" value="1"/>
</dbReference>
<dbReference type="InterPro" id="IPR001650">
    <property type="entry name" value="Helicase_C-like"/>
</dbReference>
<reference evidence="3 4" key="1">
    <citation type="submission" date="2018-05" db="EMBL/GenBank/DDBJ databases">
        <title>Genomic Encyclopedia of Type Strains, Phase IV (KMG-IV): sequencing the most valuable type-strain genomes for metagenomic binning, comparative biology and taxonomic classification.</title>
        <authorList>
            <person name="Goeker M."/>
        </authorList>
    </citation>
    <scope>NUCLEOTIDE SEQUENCE [LARGE SCALE GENOMIC DNA]</scope>
    <source>
        <strain evidence="3 4">DSM 18773</strain>
    </source>
</reference>
<keyword evidence="3" id="KW-0067">ATP-binding</keyword>
<dbReference type="Pfam" id="PF13091">
    <property type="entry name" value="PLDc_2"/>
    <property type="match status" value="1"/>
</dbReference>
<dbReference type="InterPro" id="IPR006935">
    <property type="entry name" value="Helicase/UvrB_N"/>
</dbReference>
<proteinExistence type="predicted"/>
<dbReference type="PANTHER" id="PTHR47396:SF1">
    <property type="entry name" value="ATP-DEPENDENT HELICASE IRC3-RELATED"/>
    <property type="match status" value="1"/>
</dbReference>
<feature type="domain" description="Helicase ATP-binding" evidence="1">
    <location>
        <begin position="320"/>
        <end position="471"/>
    </location>
</feature>
<sequence length="1055" mass="122852">MDERSGLFEELMYKNKSYPSNSRAYPLQPQTYADAIIQQISREIGDRLQVLAGQGDYQGMFELANELRRKIDSPQIEELQMPLQAIHYSFDDRLIPVFPEMFLTSPLLITNYGLGDQNLFKMLKFELITADSADFMVSFIRWSGLQLLLRAFDEMQQENKKVRILTSTYLKYTEPKALRRLHELDNVELRVFNSGQRSFHTKAYLFTRESGMDTTIIGSSNLSKAALQDGFEWNVKLPTSSHIPVAKRAHQIFEEMWSDPRSIPVTDEFLERYEFDYQQKPQMKFYSIAKGQDVLAKKEIIKKTPTPNPMQVEALQALRETRQNGYKRGVIIAATGTGKTYLSAFDVHQFEASTLLFLAHRDELLEGAKTTFAHVFNDPEMCGKLSGTQKDWDRPYLFSTVQTMYREDVLARYQPDHFEYIIVDEFHHAQADTYQKILDYFKPKFLLGLTATPERMDGRDVLALCDHNVVYETRLRDALKRGMLVPFHYFGLSDPHVDYEEIPMQNGTFNEAALVHALNSHERVGYVIDMIQKFGHDGDLLKALGFCASIEHAQYMSNEFNSRGYHTACLTGNDHPVLRQEMISRLINDKDPLHVIFTVNIFNEGVDIPTVNMLLFLRPTDSATIFIQQLGRGLRKAKGKEYVTVLDFIGNYQKSFIVPLALSGQVNHKAFDRDALRVTLETEFSNLPEGCYVDLEEISRQQILNTLDNVRMDSRQMLTDLYNQFRRDLGYSPELPDFLYSEQAPSLFYFIKKFGSWVQTKKAMKDLNEFDINLLASEFHFSLVQRLEQMLPLRWPYEFVVLDLATKLKTVTVSQVISELQKRFSTTLINEQVHGSFVLQAMRRLSKIPSKQQWAFGEFSDEQFIISEKVFDAWHVHEMAGYLQQRLIYGLIEFHRTSKPDIFFGSQNGLIEYQNYTRNELMFLFQSPAQEGSWREGVSKVDNHYLIFINLNKDEGIADHLDYKDYFVDNQHFHWQSPNQDSHQASRGQLYVEHKNRDVHFHLFVRKFKEMHGTTLPFTYVGEMDYMRSSGDRPMNITWKLHRSIPDDLFNDLIR</sequence>
<dbReference type="InterPro" id="IPR050742">
    <property type="entry name" value="Helicase_Restrict-Modif_Enz"/>
</dbReference>
<dbReference type="SUPFAM" id="SSF56024">
    <property type="entry name" value="Phospholipase D/nuclease"/>
    <property type="match status" value="1"/>
</dbReference>
<dbReference type="EMBL" id="QGGL01000002">
    <property type="protein sequence ID" value="PWK15972.1"/>
    <property type="molecule type" value="Genomic_DNA"/>
</dbReference>
<dbReference type="GO" id="GO:0003677">
    <property type="term" value="F:DNA binding"/>
    <property type="evidence" value="ECO:0007669"/>
    <property type="project" value="InterPro"/>
</dbReference>
<dbReference type="OrthoDB" id="9802848at2"/>
<dbReference type="Proteomes" id="UP000245634">
    <property type="component" value="Unassembled WGS sequence"/>
</dbReference>
<dbReference type="Gene3D" id="3.30.870.10">
    <property type="entry name" value="Endonuclease Chain A"/>
    <property type="match status" value="1"/>
</dbReference>
<dbReference type="Pfam" id="PF11907">
    <property type="entry name" value="DUF3427"/>
    <property type="match status" value="1"/>
</dbReference>
<evidence type="ECO:0000313" key="3">
    <source>
        <dbReference type="EMBL" id="PWK15972.1"/>
    </source>
</evidence>
<accession>A0A316DEI7</accession>
<dbReference type="SMART" id="SM00490">
    <property type="entry name" value="HELICc"/>
    <property type="match status" value="1"/>
</dbReference>
<keyword evidence="3" id="KW-0378">Hydrolase</keyword>
<evidence type="ECO:0000259" key="2">
    <source>
        <dbReference type="PROSITE" id="PS51194"/>
    </source>
</evidence>
<dbReference type="Pfam" id="PF00271">
    <property type="entry name" value="Helicase_C"/>
    <property type="match status" value="1"/>
</dbReference>
<evidence type="ECO:0000259" key="1">
    <source>
        <dbReference type="PROSITE" id="PS51192"/>
    </source>
</evidence>
<dbReference type="AlphaFoldDB" id="A0A316DEI7"/>
<dbReference type="PROSITE" id="PS51194">
    <property type="entry name" value="HELICASE_CTER"/>
    <property type="match status" value="1"/>
</dbReference>
<dbReference type="InterPro" id="IPR021835">
    <property type="entry name" value="DUF3427"/>
</dbReference>
<dbReference type="SMART" id="SM00487">
    <property type="entry name" value="DEXDc"/>
    <property type="match status" value="1"/>
</dbReference>
<dbReference type="GO" id="GO:0004386">
    <property type="term" value="F:helicase activity"/>
    <property type="evidence" value="ECO:0007669"/>
    <property type="project" value="UniProtKB-KW"/>
</dbReference>
<organism evidence="3 4">
    <name type="scientific">Tumebacillus permanentifrigoris</name>
    <dbReference type="NCBI Taxonomy" id="378543"/>
    <lineage>
        <taxon>Bacteria</taxon>
        <taxon>Bacillati</taxon>
        <taxon>Bacillota</taxon>
        <taxon>Bacilli</taxon>
        <taxon>Bacillales</taxon>
        <taxon>Alicyclobacillaceae</taxon>
        <taxon>Tumebacillus</taxon>
    </lineage>
</organism>
<keyword evidence="4" id="KW-1185">Reference proteome</keyword>
<dbReference type="CDD" id="cd18799">
    <property type="entry name" value="SF2_C_EcoAI-like"/>
    <property type="match status" value="1"/>
</dbReference>
<name>A0A316DEI7_9BACL</name>
<dbReference type="PROSITE" id="PS51192">
    <property type="entry name" value="HELICASE_ATP_BIND_1"/>
    <property type="match status" value="1"/>
</dbReference>
<dbReference type="PANTHER" id="PTHR47396">
    <property type="entry name" value="TYPE I RESTRICTION ENZYME ECOKI R PROTEIN"/>
    <property type="match status" value="1"/>
</dbReference>
<gene>
    <name evidence="3" type="ORF">C7459_102218</name>
</gene>